<accession>A0AA41QHK2</accession>
<dbReference type="RefSeq" id="WP_236091106.1">
    <property type="nucleotide sequence ID" value="NZ_JAKGSG010000058.1"/>
</dbReference>
<reference evidence="2" key="1">
    <citation type="submission" date="2022-01" db="EMBL/GenBank/DDBJ databases">
        <title>Antribacter sp. nov., isolated from Guizhou of China.</title>
        <authorList>
            <person name="Chengliang C."/>
            <person name="Ya Z."/>
        </authorList>
    </citation>
    <scope>NUCLEOTIDE SEQUENCE</scope>
    <source>
        <strain evidence="2">KLBMP 9083</strain>
    </source>
</reference>
<feature type="region of interest" description="Disordered" evidence="1">
    <location>
        <begin position="1"/>
        <end position="22"/>
    </location>
</feature>
<evidence type="ECO:0000256" key="1">
    <source>
        <dbReference type="SAM" id="MobiDB-lite"/>
    </source>
</evidence>
<keyword evidence="3" id="KW-1185">Reference proteome</keyword>
<evidence type="ECO:0000313" key="2">
    <source>
        <dbReference type="EMBL" id="MCF4123292.1"/>
    </source>
</evidence>
<sequence>MTDTPNEKPGTPEIPDDLGDLGDLEFEIPDDLSALTEPTTDPDLAILITQIAGAEPLAAACSLAGLDVDAVPTAVGALAVLRDRAGDASERAAAAISQLVRGVPLILVTRRGEQLTAIRFTDGERGDELSPGLVLGGAPEELEDLLTGFRAVADLPGVMASKDISRFKAMRLLTSAARRARKKQ</sequence>
<dbReference type="EMBL" id="JAKGSG010000058">
    <property type="protein sequence ID" value="MCF4123292.1"/>
    <property type="molecule type" value="Genomic_DNA"/>
</dbReference>
<dbReference type="AlphaFoldDB" id="A0AA41QHK2"/>
<proteinExistence type="predicted"/>
<dbReference type="Proteomes" id="UP001165405">
    <property type="component" value="Unassembled WGS sequence"/>
</dbReference>
<gene>
    <name evidence="2" type="ORF">L1785_20185</name>
</gene>
<organism evidence="2 3">
    <name type="scientific">Antribacter soli</name>
    <dbReference type="NCBI Taxonomy" id="2910976"/>
    <lineage>
        <taxon>Bacteria</taxon>
        <taxon>Bacillati</taxon>
        <taxon>Actinomycetota</taxon>
        <taxon>Actinomycetes</taxon>
        <taxon>Micrococcales</taxon>
        <taxon>Promicromonosporaceae</taxon>
        <taxon>Antribacter</taxon>
    </lineage>
</organism>
<comment type="caution">
    <text evidence="2">The sequence shown here is derived from an EMBL/GenBank/DDBJ whole genome shotgun (WGS) entry which is preliminary data.</text>
</comment>
<name>A0AA41QHK2_9MICO</name>
<evidence type="ECO:0000313" key="3">
    <source>
        <dbReference type="Proteomes" id="UP001165405"/>
    </source>
</evidence>
<protein>
    <submittedName>
        <fullName evidence="2">Uncharacterized protein</fullName>
    </submittedName>
</protein>